<dbReference type="Gene3D" id="3.50.30.50">
    <property type="entry name" value="Putative cyclase"/>
    <property type="match status" value="1"/>
</dbReference>
<dbReference type="InterPro" id="IPR007325">
    <property type="entry name" value="KFase/CYL"/>
</dbReference>
<dbReference type="SUPFAM" id="SSF102198">
    <property type="entry name" value="Putative cyclase"/>
    <property type="match status" value="1"/>
</dbReference>
<protein>
    <submittedName>
        <fullName evidence="2">Uncharacterized protein</fullName>
    </submittedName>
</protein>
<evidence type="ECO:0000313" key="3">
    <source>
        <dbReference type="Proteomes" id="UP001231518"/>
    </source>
</evidence>
<organism evidence="2 3">
    <name type="scientific">Mythimna separata</name>
    <name type="common">Oriental armyworm</name>
    <name type="synonym">Pseudaletia separata</name>
    <dbReference type="NCBI Taxonomy" id="271217"/>
    <lineage>
        <taxon>Eukaryota</taxon>
        <taxon>Metazoa</taxon>
        <taxon>Ecdysozoa</taxon>
        <taxon>Arthropoda</taxon>
        <taxon>Hexapoda</taxon>
        <taxon>Insecta</taxon>
        <taxon>Pterygota</taxon>
        <taxon>Neoptera</taxon>
        <taxon>Endopterygota</taxon>
        <taxon>Lepidoptera</taxon>
        <taxon>Glossata</taxon>
        <taxon>Ditrysia</taxon>
        <taxon>Noctuoidea</taxon>
        <taxon>Noctuidae</taxon>
        <taxon>Noctuinae</taxon>
        <taxon>Hadenini</taxon>
        <taxon>Mythimna</taxon>
    </lineage>
</organism>
<gene>
    <name evidence="2" type="ORF">PYW07_017397</name>
</gene>
<dbReference type="GO" id="GO:0019441">
    <property type="term" value="P:L-tryptophan catabolic process to kynurenine"/>
    <property type="evidence" value="ECO:0007669"/>
    <property type="project" value="InterPro"/>
</dbReference>
<reference evidence="2" key="1">
    <citation type="submission" date="2023-03" db="EMBL/GenBank/DDBJ databases">
        <title>Chromosome-level genomes of two armyworms, Mythimna separata and Mythimna loreyi, provide insights into the biosynthesis and reception of sex pheromones.</title>
        <authorList>
            <person name="Zhao H."/>
        </authorList>
    </citation>
    <scope>NUCLEOTIDE SEQUENCE</scope>
    <source>
        <strain evidence="2">BeijingLab</strain>
        <tissue evidence="2">Pupa</tissue>
    </source>
</reference>
<sequence length="281" mass="31460">MKEYILLVTIITQMSQRMKCISESKSIDLFDLTKPTTWRAMSRYYGAIEKHWKIPCNTCGTPHLGTGFHMGYTGSMGSMQPAIVPTEYLLSRLLVVDVSALTEHNPAMVLTLDVALQWPALKHDPIEPTLLFFKFGWKEADSWKINMKTCNCKVPGLSFELAEWIAANLSHVIGVATDTPTFESAQTRESSSTTVSKLLGMSGIYMIENVLYRKNMPEQGCLAITMPLKLLNAGYAPTRLTAFCPNSRSDRSVVLGLTKIDLHEKMPNSRLYDVNLDEILS</sequence>
<dbReference type="InterPro" id="IPR037175">
    <property type="entry name" value="KFase_sf"/>
</dbReference>
<dbReference type="Pfam" id="PF04199">
    <property type="entry name" value="Cyclase"/>
    <property type="match status" value="1"/>
</dbReference>
<comment type="caution">
    <text evidence="2">The sequence shown here is derived from an EMBL/GenBank/DDBJ whole genome shotgun (WGS) entry which is preliminary data.</text>
</comment>
<dbReference type="EMBL" id="JARGEI010000006">
    <property type="protein sequence ID" value="KAJ8730359.1"/>
    <property type="molecule type" value="Genomic_DNA"/>
</dbReference>
<dbReference type="AlphaFoldDB" id="A0AAD7YXW0"/>
<proteinExistence type="inferred from homology"/>
<evidence type="ECO:0000313" key="2">
    <source>
        <dbReference type="EMBL" id="KAJ8730359.1"/>
    </source>
</evidence>
<comment type="similarity">
    <text evidence="1">Belongs to the Cyclase 1 superfamily.</text>
</comment>
<accession>A0AAD7YXW0</accession>
<keyword evidence="3" id="KW-1185">Reference proteome</keyword>
<dbReference type="GO" id="GO:0004061">
    <property type="term" value="F:arylformamidase activity"/>
    <property type="evidence" value="ECO:0007669"/>
    <property type="project" value="InterPro"/>
</dbReference>
<name>A0AAD7YXW0_MYTSE</name>
<evidence type="ECO:0000256" key="1">
    <source>
        <dbReference type="ARBA" id="ARBA00007865"/>
    </source>
</evidence>
<dbReference type="Proteomes" id="UP001231518">
    <property type="component" value="Chromosome 9"/>
</dbReference>